<evidence type="ECO:0000313" key="2">
    <source>
        <dbReference type="EMBL" id="KAG7088746.1"/>
    </source>
</evidence>
<keyword evidence="1" id="KW-0472">Membrane</keyword>
<dbReference type="EMBL" id="CM032188">
    <property type="protein sequence ID" value="KAG7088746.1"/>
    <property type="molecule type" value="Genomic_DNA"/>
</dbReference>
<dbReference type="KEGG" id="more:E1B28_012714"/>
<comment type="caution">
    <text evidence="2">The sequence shown here is derived from an EMBL/GenBank/DDBJ whole genome shotgun (WGS) entry which is preliminary data.</text>
</comment>
<evidence type="ECO:0000313" key="3">
    <source>
        <dbReference type="Proteomes" id="UP001049176"/>
    </source>
</evidence>
<proteinExistence type="predicted"/>
<feature type="transmembrane region" description="Helical" evidence="1">
    <location>
        <begin position="85"/>
        <end position="106"/>
    </location>
</feature>
<keyword evidence="1" id="KW-0812">Transmembrane</keyword>
<sequence>MFTSQSWLRSGFPPAVHHVNENVHSCTMIFDAKSIGEKVLSASTAWLPLIYDTTVFLLTLYRTLPFVRNASLSRELMKQLLEDGIIYYGVILAVALALTIMMIAAADGLRNVAAQLQLLLSVNHYNTIAVAMRRINH</sequence>
<keyword evidence="3" id="KW-1185">Reference proteome</keyword>
<dbReference type="OrthoDB" id="3354157at2759"/>
<reference evidence="2" key="1">
    <citation type="journal article" date="2021" name="Genome Biol. Evol.">
        <title>The assembled and annotated genome of the fairy-ring fungus Marasmius oreades.</title>
        <authorList>
            <person name="Hiltunen M."/>
            <person name="Ament-Velasquez S.L."/>
            <person name="Johannesson H."/>
        </authorList>
    </citation>
    <scope>NUCLEOTIDE SEQUENCE</scope>
    <source>
        <strain evidence="2">03SP1</strain>
    </source>
</reference>
<organism evidence="2 3">
    <name type="scientific">Marasmius oreades</name>
    <name type="common">fairy-ring Marasmius</name>
    <dbReference type="NCBI Taxonomy" id="181124"/>
    <lineage>
        <taxon>Eukaryota</taxon>
        <taxon>Fungi</taxon>
        <taxon>Dikarya</taxon>
        <taxon>Basidiomycota</taxon>
        <taxon>Agaricomycotina</taxon>
        <taxon>Agaricomycetes</taxon>
        <taxon>Agaricomycetidae</taxon>
        <taxon>Agaricales</taxon>
        <taxon>Marasmiineae</taxon>
        <taxon>Marasmiaceae</taxon>
        <taxon>Marasmius</taxon>
    </lineage>
</organism>
<protein>
    <submittedName>
        <fullName evidence="2">Uncharacterized protein</fullName>
    </submittedName>
</protein>
<keyword evidence="1" id="KW-1133">Transmembrane helix</keyword>
<gene>
    <name evidence="2" type="ORF">E1B28_012714</name>
</gene>
<dbReference type="RefSeq" id="XP_043005217.1">
    <property type="nucleotide sequence ID" value="XM_043157849.1"/>
</dbReference>
<feature type="transmembrane region" description="Helical" evidence="1">
    <location>
        <begin position="45"/>
        <end position="64"/>
    </location>
</feature>
<accession>A0A9P7RT52</accession>
<dbReference type="GeneID" id="66081789"/>
<dbReference type="AlphaFoldDB" id="A0A9P7RT52"/>
<name>A0A9P7RT52_9AGAR</name>
<dbReference type="Proteomes" id="UP001049176">
    <property type="component" value="Chromosome 8"/>
</dbReference>
<evidence type="ECO:0000256" key="1">
    <source>
        <dbReference type="SAM" id="Phobius"/>
    </source>
</evidence>